<accession>A0ABP5F2Q4</accession>
<evidence type="ECO:0000256" key="1">
    <source>
        <dbReference type="SAM" id="SignalP"/>
    </source>
</evidence>
<dbReference type="EMBL" id="BAAANO010000027">
    <property type="protein sequence ID" value="GAA2012875.1"/>
    <property type="molecule type" value="Genomic_DNA"/>
</dbReference>
<reference evidence="3" key="1">
    <citation type="journal article" date="2019" name="Int. J. Syst. Evol. Microbiol.">
        <title>The Global Catalogue of Microorganisms (GCM) 10K type strain sequencing project: providing services to taxonomists for standard genome sequencing and annotation.</title>
        <authorList>
            <consortium name="The Broad Institute Genomics Platform"/>
            <consortium name="The Broad Institute Genome Sequencing Center for Infectious Disease"/>
            <person name="Wu L."/>
            <person name="Ma J."/>
        </authorList>
    </citation>
    <scope>NUCLEOTIDE SEQUENCE [LARGE SCALE GENOMIC DNA]</scope>
    <source>
        <strain evidence="3">JCM 14546</strain>
    </source>
</reference>
<proteinExistence type="predicted"/>
<organism evidence="2 3">
    <name type="scientific">Brevibacterium samyangense</name>
    <dbReference type="NCBI Taxonomy" id="366888"/>
    <lineage>
        <taxon>Bacteria</taxon>
        <taxon>Bacillati</taxon>
        <taxon>Actinomycetota</taxon>
        <taxon>Actinomycetes</taxon>
        <taxon>Micrococcales</taxon>
        <taxon>Brevibacteriaceae</taxon>
        <taxon>Brevibacterium</taxon>
    </lineage>
</organism>
<feature type="chain" id="PRO_5046533864" evidence="1">
    <location>
        <begin position="21"/>
        <end position="315"/>
    </location>
</feature>
<feature type="signal peptide" evidence="1">
    <location>
        <begin position="1"/>
        <end position="20"/>
    </location>
</feature>
<keyword evidence="3" id="KW-1185">Reference proteome</keyword>
<protein>
    <submittedName>
        <fullName evidence="2">Uncharacterized protein</fullName>
    </submittedName>
</protein>
<comment type="caution">
    <text evidence="2">The sequence shown here is derived from an EMBL/GenBank/DDBJ whole genome shotgun (WGS) entry which is preliminary data.</text>
</comment>
<sequence>MAAFVVVTTLVLAPTVPAAAAGETTEDGNCRYYINDHNFGYWCSNWKNPRHETIKEFLDVDKDWFRDLRDPRMPECWIEDQAKVVPNKQLAEGENLYLETCILRYEGINLAQTQVRELQFTYSHTSYTEEEFRNAERLPEEYEPLIELVEDSNRFPATTVSYKPEDGARVGQNTIFYFDAAGMQRNPGGVMYLEPLETPNGALMTAFLTRLEVYPDGEGPGKPKDTCYGSSINPRQDVINRWENSPFAEFSPLCTHVYERSSRNQIAGVYSAVSYATWDVMISDDGGNSWRRFGESIRQGITRVAVREVQTIVVP</sequence>
<name>A0ABP5F2Q4_9MICO</name>
<gene>
    <name evidence="2" type="ORF">GCM10009755_25580</name>
</gene>
<dbReference type="RefSeq" id="WP_344310276.1">
    <property type="nucleotide sequence ID" value="NZ_BAAANO010000027.1"/>
</dbReference>
<dbReference type="Proteomes" id="UP001500755">
    <property type="component" value="Unassembled WGS sequence"/>
</dbReference>
<keyword evidence="1" id="KW-0732">Signal</keyword>
<evidence type="ECO:0000313" key="3">
    <source>
        <dbReference type="Proteomes" id="UP001500755"/>
    </source>
</evidence>
<evidence type="ECO:0000313" key="2">
    <source>
        <dbReference type="EMBL" id="GAA2012875.1"/>
    </source>
</evidence>